<comment type="similarity">
    <text evidence="1">Belongs to the enoyl-CoA hydratase/isomerase family.</text>
</comment>
<name>C7NRT4_HALUD</name>
<keyword evidence="2" id="KW-0413">Isomerase</keyword>
<keyword evidence="3" id="KW-1185">Reference proteome</keyword>
<proteinExistence type="inferred from homology"/>
<dbReference type="Gene3D" id="3.90.226.10">
    <property type="entry name" value="2-enoyl-CoA Hydratase, Chain A, domain 1"/>
    <property type="match status" value="1"/>
</dbReference>
<sequence>MSEGVEWTREGGIATLTVTNADARNTLSPDVVTAAHSALDDANDVDCLLVRGEGDAFCAGGDLAGVIAGARGELSEDAFMDRLERIDALIERLHGFSAPTIAAVDGPAFGAGGALALACDIVVASDDGSIGFGFHRLGLPVGAGVSALLPRVVGESTAAELLYTGELLDAERADALGLFNRVVPPAEFERGLDALLETIAAGPTNATSETGRLLAKNTEQSLRAAMAAERAARRRRFGTREHVEGVSAFLDQREPAFKQD</sequence>
<dbReference type="EMBL" id="CP001687">
    <property type="protein sequence ID" value="ACV13039.1"/>
    <property type="molecule type" value="Genomic_DNA"/>
</dbReference>
<dbReference type="InterPro" id="IPR001753">
    <property type="entry name" value="Enoyl-CoA_hydra/iso"/>
</dbReference>
<dbReference type="InterPro" id="IPR018376">
    <property type="entry name" value="Enoyl-CoA_hyd/isom_CS"/>
</dbReference>
<dbReference type="HOGENOM" id="CLU_009834_7_2_2"/>
<dbReference type="eggNOG" id="arCOG00241">
    <property type="taxonomic scope" value="Archaea"/>
</dbReference>
<reference evidence="2 3" key="1">
    <citation type="journal article" date="2009" name="Stand. Genomic Sci.">
        <title>Complete genome sequence of Halorhabdus utahensis type strain (AX-2).</title>
        <authorList>
            <person name="Anderson I."/>
            <person name="Tindall B.J."/>
            <person name="Pomrenke H."/>
            <person name="Goker M."/>
            <person name="Lapidus A."/>
            <person name="Nolan M."/>
            <person name="Copeland A."/>
            <person name="Glavina Del Rio T."/>
            <person name="Chen F."/>
            <person name="Tice H."/>
            <person name="Cheng J.F."/>
            <person name="Lucas S."/>
            <person name="Chertkov O."/>
            <person name="Bruce D."/>
            <person name="Brettin T."/>
            <person name="Detter J.C."/>
            <person name="Han C."/>
            <person name="Goodwin L."/>
            <person name="Land M."/>
            <person name="Hauser L."/>
            <person name="Chang Y.J."/>
            <person name="Jeffries C.D."/>
            <person name="Pitluck S."/>
            <person name="Pati A."/>
            <person name="Mavromatis K."/>
            <person name="Ivanova N."/>
            <person name="Ovchinnikova G."/>
            <person name="Chen A."/>
            <person name="Palaniappan K."/>
            <person name="Chain P."/>
            <person name="Rohde M."/>
            <person name="Bristow J."/>
            <person name="Eisen J.A."/>
            <person name="Markowitz V."/>
            <person name="Hugenholtz P."/>
            <person name="Kyrpides N.C."/>
            <person name="Klenk H.P."/>
        </authorList>
    </citation>
    <scope>NUCLEOTIDE SEQUENCE [LARGE SCALE GENOMIC DNA]</scope>
    <source>
        <strain evidence="3">DSM 12940 / JCM 11049 / AX-2</strain>
    </source>
</reference>
<evidence type="ECO:0000256" key="1">
    <source>
        <dbReference type="RuleBase" id="RU003707"/>
    </source>
</evidence>
<dbReference type="PANTHER" id="PTHR43459">
    <property type="entry name" value="ENOYL-COA HYDRATASE"/>
    <property type="match status" value="1"/>
</dbReference>
<dbReference type="RefSeq" id="WP_015790601.1">
    <property type="nucleotide sequence ID" value="NC_013158.1"/>
</dbReference>
<dbReference type="KEGG" id="hut:Huta_2878"/>
<dbReference type="GeneID" id="8385187"/>
<dbReference type="AlphaFoldDB" id="C7NRT4"/>
<dbReference type="OrthoDB" id="27846at2157"/>
<evidence type="ECO:0000313" key="2">
    <source>
        <dbReference type="EMBL" id="ACV13039.1"/>
    </source>
</evidence>
<dbReference type="STRING" id="519442.Huta_2878"/>
<dbReference type="Pfam" id="PF00378">
    <property type="entry name" value="ECH_1"/>
    <property type="match status" value="1"/>
</dbReference>
<dbReference type="InterPro" id="IPR029045">
    <property type="entry name" value="ClpP/crotonase-like_dom_sf"/>
</dbReference>
<gene>
    <name evidence="2" type="ordered locus">Huta_2878</name>
</gene>
<accession>C7NRT4</accession>
<dbReference type="PANTHER" id="PTHR43459:SF1">
    <property type="entry name" value="EG:BACN32G11.4 PROTEIN"/>
    <property type="match status" value="1"/>
</dbReference>
<organism evidence="2 3">
    <name type="scientific">Halorhabdus utahensis (strain DSM 12940 / JCM 11049 / AX-2)</name>
    <dbReference type="NCBI Taxonomy" id="519442"/>
    <lineage>
        <taxon>Archaea</taxon>
        <taxon>Methanobacteriati</taxon>
        <taxon>Methanobacteriota</taxon>
        <taxon>Stenosarchaea group</taxon>
        <taxon>Halobacteria</taxon>
        <taxon>Halobacteriales</taxon>
        <taxon>Haloarculaceae</taxon>
        <taxon>Halorhabdus</taxon>
    </lineage>
</organism>
<evidence type="ECO:0000313" key="3">
    <source>
        <dbReference type="Proteomes" id="UP000002071"/>
    </source>
</evidence>
<dbReference type="SUPFAM" id="SSF52096">
    <property type="entry name" value="ClpP/crotonase"/>
    <property type="match status" value="1"/>
</dbReference>
<dbReference type="Proteomes" id="UP000002071">
    <property type="component" value="Chromosome"/>
</dbReference>
<protein>
    <submittedName>
        <fullName evidence="2">Enoyl-CoA hydratase/isomerase</fullName>
    </submittedName>
</protein>
<dbReference type="CDD" id="cd06558">
    <property type="entry name" value="crotonase-like"/>
    <property type="match status" value="1"/>
</dbReference>
<dbReference type="GO" id="GO:0016853">
    <property type="term" value="F:isomerase activity"/>
    <property type="evidence" value="ECO:0007669"/>
    <property type="project" value="UniProtKB-KW"/>
</dbReference>
<dbReference type="PROSITE" id="PS00166">
    <property type="entry name" value="ENOYL_COA_HYDRATASE"/>
    <property type="match status" value="1"/>
</dbReference>